<evidence type="ECO:0000256" key="1">
    <source>
        <dbReference type="SAM" id="MobiDB-lite"/>
    </source>
</evidence>
<dbReference type="Proteomes" id="UP000182762">
    <property type="component" value="Unassembled WGS sequence"/>
</dbReference>
<evidence type="ECO:0000313" key="2">
    <source>
        <dbReference type="EMBL" id="SFQ37635.1"/>
    </source>
</evidence>
<name>A0A1I5Y0B2_9BACI</name>
<sequence length="107" mass="11793">MYKNKQNIKEETIISQREENQRDGQKRGFVKNTSNEVNELFHKTVDTANNIVKGVSGKGGLVGKVTDTSSNILKGTSSKANEMIGKSADTTGKMVKKTKNKFFGPKK</sequence>
<evidence type="ECO:0000313" key="3">
    <source>
        <dbReference type="Proteomes" id="UP000182762"/>
    </source>
</evidence>
<dbReference type="EMBL" id="FOXX01000002">
    <property type="protein sequence ID" value="SFQ37635.1"/>
    <property type="molecule type" value="Genomic_DNA"/>
</dbReference>
<comment type="caution">
    <text evidence="2">The sequence shown here is derived from an EMBL/GenBank/DDBJ whole genome shotgun (WGS) entry which is preliminary data.</text>
</comment>
<reference evidence="2 3" key="1">
    <citation type="submission" date="2016-10" db="EMBL/GenBank/DDBJ databases">
        <authorList>
            <person name="Varghese N."/>
            <person name="Submissions S."/>
        </authorList>
    </citation>
    <scope>NUCLEOTIDE SEQUENCE [LARGE SCALE GENOMIC DNA]</scope>
    <source>
        <strain evidence="2 3">DSM 13796</strain>
    </source>
</reference>
<gene>
    <name evidence="2" type="ORF">SAMN02745910_01159</name>
</gene>
<feature type="region of interest" description="Disordered" evidence="1">
    <location>
        <begin position="1"/>
        <end position="28"/>
    </location>
</feature>
<protein>
    <submittedName>
        <fullName evidence="2">Uncharacterized protein</fullName>
    </submittedName>
</protein>
<organism evidence="2 3">
    <name type="scientific">Priestia endophytica DSM 13796</name>
    <dbReference type="NCBI Taxonomy" id="1121089"/>
    <lineage>
        <taxon>Bacteria</taxon>
        <taxon>Bacillati</taxon>
        <taxon>Bacillota</taxon>
        <taxon>Bacilli</taxon>
        <taxon>Bacillales</taxon>
        <taxon>Bacillaceae</taxon>
        <taxon>Priestia</taxon>
    </lineage>
</organism>
<keyword evidence="3" id="KW-1185">Reference proteome</keyword>
<feature type="compositionally biased region" description="Basic and acidic residues" evidence="1">
    <location>
        <begin position="7"/>
        <end position="26"/>
    </location>
</feature>
<accession>A0A1I5Y0B2</accession>
<proteinExistence type="predicted"/>